<reference evidence="4" key="1">
    <citation type="journal article" date="2019" name="Sci. Rep.">
        <title>Draft genome of Tanacetum cinerariifolium, the natural source of mosquito coil.</title>
        <authorList>
            <person name="Yamashiro T."/>
            <person name="Shiraishi A."/>
            <person name="Satake H."/>
            <person name="Nakayama K."/>
        </authorList>
    </citation>
    <scope>NUCLEOTIDE SEQUENCE</scope>
</reference>
<gene>
    <name evidence="4" type="ORF">Tci_018131</name>
</gene>
<feature type="region of interest" description="Disordered" evidence="2">
    <location>
        <begin position="303"/>
        <end position="324"/>
    </location>
</feature>
<dbReference type="EMBL" id="BKCJ010002087">
    <property type="protein sequence ID" value="GEU46153.1"/>
    <property type="molecule type" value="Genomic_DNA"/>
</dbReference>
<name>A0A6L2K9K3_TANCI</name>
<proteinExistence type="predicted"/>
<keyword evidence="1" id="KW-0863">Zinc-finger</keyword>
<dbReference type="PROSITE" id="PS50158">
    <property type="entry name" value="ZF_CCHC"/>
    <property type="match status" value="1"/>
</dbReference>
<dbReference type="SUPFAM" id="SSF57756">
    <property type="entry name" value="Retrovirus zinc finger-like domains"/>
    <property type="match status" value="1"/>
</dbReference>
<dbReference type="GO" id="GO:0008270">
    <property type="term" value="F:zinc ion binding"/>
    <property type="evidence" value="ECO:0007669"/>
    <property type="project" value="UniProtKB-KW"/>
</dbReference>
<feature type="domain" description="CCHC-type" evidence="3">
    <location>
        <begin position="289"/>
        <end position="303"/>
    </location>
</feature>
<keyword evidence="1" id="KW-0479">Metal-binding</keyword>
<comment type="caution">
    <text evidence="4">The sequence shown here is derived from an EMBL/GenBank/DDBJ whole genome shotgun (WGS) entry which is preliminary data.</text>
</comment>
<dbReference type="Pfam" id="PF00098">
    <property type="entry name" value="zf-CCHC"/>
    <property type="match status" value="1"/>
</dbReference>
<dbReference type="Gene3D" id="4.10.60.10">
    <property type="entry name" value="Zinc finger, CCHC-type"/>
    <property type="match status" value="1"/>
</dbReference>
<keyword evidence="1" id="KW-0862">Zinc</keyword>
<dbReference type="InterPro" id="IPR036875">
    <property type="entry name" value="Znf_CCHC_sf"/>
</dbReference>
<evidence type="ECO:0000259" key="3">
    <source>
        <dbReference type="PROSITE" id="PS50158"/>
    </source>
</evidence>
<dbReference type="SMART" id="SM00343">
    <property type="entry name" value="ZnF_C2HC"/>
    <property type="match status" value="1"/>
</dbReference>
<accession>A0A6L2K9K3</accession>
<sequence length="360" mass="41398">MDQPNPTFAKIPILNTGKFKQWKFRIQQYLQNEHYALWEVIEFGDSYKAPLEETGEGLVSESFTKKKGMTVVIITKDMQKRRNDVKARTTVLLALPDEHQLRFSKLQEIVSHLEFKDVDIEQDDLNKKFLTSLAPEWLMYTIVWRNRDDLDTMSLDDVYNHLKVYEPEVQKKSESNSQNMAFISSSNTSSGKGEVHTASIQVSTVSTDVVVASLSHDIVCAYIASQSNDSQIKYEDITQIDEDDIEEIDIKWNMALLSMRADRFWKKTGKKITIQGSDVAGFDKSKVECFNCHKMGHFARECKTPRSQDRGRRESYKQGPKEEELTPKALMAIDGIGWDWSYMANEEENHTLVADDEVPT</sequence>
<evidence type="ECO:0000313" key="4">
    <source>
        <dbReference type="EMBL" id="GEU46153.1"/>
    </source>
</evidence>
<evidence type="ECO:0000256" key="1">
    <source>
        <dbReference type="PROSITE-ProRule" id="PRU00047"/>
    </source>
</evidence>
<dbReference type="AlphaFoldDB" id="A0A6L2K9K3"/>
<evidence type="ECO:0000256" key="2">
    <source>
        <dbReference type="SAM" id="MobiDB-lite"/>
    </source>
</evidence>
<protein>
    <recommendedName>
        <fullName evidence="3">CCHC-type domain-containing protein</fullName>
    </recommendedName>
</protein>
<organism evidence="4">
    <name type="scientific">Tanacetum cinerariifolium</name>
    <name type="common">Dalmatian daisy</name>
    <name type="synonym">Chrysanthemum cinerariifolium</name>
    <dbReference type="NCBI Taxonomy" id="118510"/>
    <lineage>
        <taxon>Eukaryota</taxon>
        <taxon>Viridiplantae</taxon>
        <taxon>Streptophyta</taxon>
        <taxon>Embryophyta</taxon>
        <taxon>Tracheophyta</taxon>
        <taxon>Spermatophyta</taxon>
        <taxon>Magnoliopsida</taxon>
        <taxon>eudicotyledons</taxon>
        <taxon>Gunneridae</taxon>
        <taxon>Pentapetalae</taxon>
        <taxon>asterids</taxon>
        <taxon>campanulids</taxon>
        <taxon>Asterales</taxon>
        <taxon>Asteraceae</taxon>
        <taxon>Asteroideae</taxon>
        <taxon>Anthemideae</taxon>
        <taxon>Anthemidinae</taxon>
        <taxon>Tanacetum</taxon>
    </lineage>
</organism>
<dbReference type="InterPro" id="IPR001878">
    <property type="entry name" value="Znf_CCHC"/>
</dbReference>
<dbReference type="GO" id="GO:0003676">
    <property type="term" value="F:nucleic acid binding"/>
    <property type="evidence" value="ECO:0007669"/>
    <property type="project" value="InterPro"/>
</dbReference>